<protein>
    <recommendedName>
        <fullName evidence="2">Thiol:disulfide interchange protein DsbD N-terminal domain-containing protein</fullName>
    </recommendedName>
</protein>
<keyword evidence="4" id="KW-1185">Reference proteome</keyword>
<proteinExistence type="predicted"/>
<dbReference type="KEGG" id="ptp:RCA23_c05680"/>
<reference evidence="3 4" key="1">
    <citation type="journal article" date="2014" name="ISME J.">
        <title>Adaptation of an abundant Roseobacter RCA organism to pelagic systems revealed by genomic and transcriptomic analyses.</title>
        <authorList>
            <person name="Voget S."/>
            <person name="Wemheuer B."/>
            <person name="Brinkhoff T."/>
            <person name="Vollmers J."/>
            <person name="Dietrich S."/>
            <person name="Giebel H.A."/>
            <person name="Beardsley C."/>
            <person name="Sardemann C."/>
            <person name="Bakenhus I."/>
            <person name="Billerbeck S."/>
            <person name="Daniel R."/>
            <person name="Simon M."/>
        </authorList>
    </citation>
    <scope>NUCLEOTIDE SEQUENCE [LARGE SCALE GENOMIC DNA]</scope>
    <source>
        <strain evidence="3 4">RCA23</strain>
    </source>
</reference>
<dbReference type="EMBL" id="CP003984">
    <property type="protein sequence ID" value="AII86127.1"/>
    <property type="molecule type" value="Genomic_DNA"/>
</dbReference>
<name>A0AAN0VHL4_9RHOB</name>
<accession>A0AAN0VHL4</accession>
<feature type="domain" description="Thiol:disulfide interchange protein DsbD N-terminal" evidence="2">
    <location>
        <begin position="44"/>
        <end position="145"/>
    </location>
</feature>
<dbReference type="Pfam" id="PF11412">
    <property type="entry name" value="DsbD_N"/>
    <property type="match status" value="1"/>
</dbReference>
<organism evidence="3 4">
    <name type="scientific">Planktomarina temperata RCA23</name>
    <dbReference type="NCBI Taxonomy" id="666509"/>
    <lineage>
        <taxon>Bacteria</taxon>
        <taxon>Pseudomonadati</taxon>
        <taxon>Pseudomonadota</taxon>
        <taxon>Alphaproteobacteria</taxon>
        <taxon>Rhodobacterales</taxon>
        <taxon>Paracoccaceae</taxon>
        <taxon>Planktomarina</taxon>
    </lineage>
</organism>
<evidence type="ECO:0000259" key="2">
    <source>
        <dbReference type="Pfam" id="PF11412"/>
    </source>
</evidence>
<sequence length="264" mass="28683">MKHTVHRITTFLLCAFCLAPAALAQDLDDILQAELRPGWRTEDGIHMAALQLNMAPGWKTYWRQPGDSGIPPRFDFSQSVGVQAFEVFYPTPEISWLGSSRNIGYEEQVIFPVQLSVDRAADITLIGRIEIGVCRELCIPVTLDLSAQLSAQAPVDLLIKAARAVVPKPGAGQITCAFSAADDGMELKIVLPSPDRAFDNAAIELDNPRLWVKTPKLELRDGRLNVTAQIMTPTGQPVAIGRDGVTTTLFAPDGATEYRGCLGA</sequence>
<gene>
    <name evidence="3" type="ORF">RCA23_c05680</name>
</gene>
<evidence type="ECO:0000313" key="3">
    <source>
        <dbReference type="EMBL" id="AII86127.1"/>
    </source>
</evidence>
<dbReference type="Proteomes" id="UP000028680">
    <property type="component" value="Chromosome"/>
</dbReference>
<evidence type="ECO:0000313" key="4">
    <source>
        <dbReference type="Proteomes" id="UP000028680"/>
    </source>
</evidence>
<evidence type="ECO:0000256" key="1">
    <source>
        <dbReference type="SAM" id="SignalP"/>
    </source>
</evidence>
<feature type="signal peptide" evidence="1">
    <location>
        <begin position="1"/>
        <end position="24"/>
    </location>
</feature>
<dbReference type="RefSeq" id="WP_052376994.1">
    <property type="nucleotide sequence ID" value="NZ_CP003984.1"/>
</dbReference>
<feature type="chain" id="PRO_5042827435" description="Thiol:disulfide interchange protein DsbD N-terminal domain-containing protein" evidence="1">
    <location>
        <begin position="25"/>
        <end position="264"/>
    </location>
</feature>
<keyword evidence="1" id="KW-0732">Signal</keyword>
<dbReference type="InterPro" id="IPR028250">
    <property type="entry name" value="DsbDN"/>
</dbReference>
<dbReference type="AlphaFoldDB" id="A0AAN0VHL4"/>